<keyword evidence="2" id="KW-1185">Reference proteome</keyword>
<evidence type="ECO:0000313" key="1">
    <source>
        <dbReference type="EMBL" id="KAI8683984.1"/>
    </source>
</evidence>
<accession>A0ACC0RGJ1</accession>
<evidence type="ECO:0000313" key="2">
    <source>
        <dbReference type="Proteomes" id="UP001065298"/>
    </source>
</evidence>
<reference evidence="1" key="1">
    <citation type="submission" date="2022-06" db="EMBL/GenBank/DDBJ databases">
        <title>Fusarium solani species complex genomes reveal bases of compartmentalisation and animal pathogenesis.</title>
        <authorList>
            <person name="Tsai I.J."/>
        </authorList>
    </citation>
    <scope>NUCLEOTIDE SEQUENCE</scope>
    <source>
        <strain evidence="1">Fu6.1</strain>
    </source>
</reference>
<comment type="caution">
    <text evidence="1">The sequence shown here is derived from an EMBL/GenBank/DDBJ whole genome shotgun (WGS) entry which is preliminary data.</text>
</comment>
<protein>
    <submittedName>
        <fullName evidence="1">Uncharacterized protein</fullName>
    </submittedName>
</protein>
<proteinExistence type="predicted"/>
<gene>
    <name evidence="1" type="ORF">NCS57_00063500</name>
</gene>
<organism evidence="1 2">
    <name type="scientific">Fusarium keratoplasticum</name>
    <dbReference type="NCBI Taxonomy" id="1328300"/>
    <lineage>
        <taxon>Eukaryota</taxon>
        <taxon>Fungi</taxon>
        <taxon>Dikarya</taxon>
        <taxon>Ascomycota</taxon>
        <taxon>Pezizomycotina</taxon>
        <taxon>Sordariomycetes</taxon>
        <taxon>Hypocreomycetidae</taxon>
        <taxon>Hypocreales</taxon>
        <taxon>Nectriaceae</taxon>
        <taxon>Fusarium</taxon>
        <taxon>Fusarium solani species complex</taxon>
    </lineage>
</organism>
<name>A0ACC0RGJ1_9HYPO</name>
<dbReference type="EMBL" id="CM046503">
    <property type="protein sequence ID" value="KAI8683984.1"/>
    <property type="molecule type" value="Genomic_DNA"/>
</dbReference>
<dbReference type="Proteomes" id="UP001065298">
    <property type="component" value="Chromosome 1"/>
</dbReference>
<sequence length="681" mass="76361">MPYWKFQILHRHLRPFDYAKIDETGPLPKVFQACDEWSDHIQAVSAEIFIPGSHLAVDECMIRFTGRSNETTVVKGKPIPRGFKIWVIAQHGFFFRWFWHITGAQYGAVGVELPPVKRRCTRRTQGSQETQGGSSDEPIALNSTQSVVVALANTLPKATYHVFVDNLFSSSDLFRSLRMHGHGATGTARPNSGIHEELVHDLRGDKRLNTSYDFNQIKMIPTPDNKVNQIAWKDNHLVLFFTTVFSGEERVERRRKKPTSKKPEARQIRRFFGDEAVKDILIPTVAADYNDEMNHVDRGDQLRSYSMSESTESKSRGPLGRVVVIGGNGFLGHHIVNQAIESWTTTAVFGVDLRCERNRNPAAKYRECDITDPERLLSLIEELKPDVVIHTASPVANNPKIGNDIFKKVNVDGTQSVVDACEKAGVKALVYTSSASVISDNVTDLLNADERWPLIRGDQQTEYYSETKAAAEELVLKANRKDDSKLLTCAIRPAGIFGEGDVQTLAGILNVYKRGKHNVQVGNNENLFDFTYVGNVAHSHLLAAQLLLVTAASPTVPLDHERVDGEAFFITNDEPVYFWDFARAIWHAAGHDKGKEGTWTLPRELGIGLGFISEVFGSILGKTPTLTRKAIIMSSMTRYYNITKAKRVLRYKPLWTLQEGINRGVEWFAEQDRQQAAAAKA</sequence>